<keyword evidence="3 4" id="KW-0687">Ribonucleoprotein</keyword>
<keyword evidence="4" id="KW-0694">RNA-binding</keyword>
<comment type="function">
    <text evidence="4">Binds to the 23S rRNA.</text>
</comment>
<organism evidence="8 9">
    <name type="scientific">Candidatus Manganitrophus noduliformans</name>
    <dbReference type="NCBI Taxonomy" id="2606439"/>
    <lineage>
        <taxon>Bacteria</taxon>
        <taxon>Pseudomonadati</taxon>
        <taxon>Nitrospirota</taxon>
        <taxon>Nitrospiria</taxon>
        <taxon>Candidatus Troglogloeales</taxon>
        <taxon>Candidatus Manganitrophaceae</taxon>
        <taxon>Candidatus Manganitrophus</taxon>
    </lineage>
</organism>
<evidence type="ECO:0000256" key="1">
    <source>
        <dbReference type="ARBA" id="ARBA00007320"/>
    </source>
</evidence>
<protein>
    <recommendedName>
        <fullName evidence="4">Large ribosomal subunit protein uL15</fullName>
    </recommendedName>
</protein>
<keyword evidence="4" id="KW-0699">rRNA-binding</keyword>
<comment type="similarity">
    <text evidence="1 4 5">Belongs to the universal ribosomal protein uL15 family.</text>
</comment>
<dbReference type="InterPro" id="IPR001196">
    <property type="entry name" value="Ribosomal_uL15_CS"/>
</dbReference>
<dbReference type="InterPro" id="IPR005749">
    <property type="entry name" value="Ribosomal_uL15_bac-type"/>
</dbReference>
<keyword evidence="9" id="KW-1185">Reference proteome</keyword>
<dbReference type="Proteomes" id="UP000534783">
    <property type="component" value="Unassembled WGS sequence"/>
</dbReference>
<dbReference type="GO" id="GO:0019843">
    <property type="term" value="F:rRNA binding"/>
    <property type="evidence" value="ECO:0007669"/>
    <property type="project" value="UniProtKB-UniRule"/>
</dbReference>
<evidence type="ECO:0000313" key="9">
    <source>
        <dbReference type="Proteomes" id="UP000534783"/>
    </source>
</evidence>
<dbReference type="SUPFAM" id="SSF52080">
    <property type="entry name" value="Ribosomal proteins L15p and L18e"/>
    <property type="match status" value="1"/>
</dbReference>
<feature type="region of interest" description="Disordered" evidence="6">
    <location>
        <begin position="1"/>
        <end position="57"/>
    </location>
</feature>
<evidence type="ECO:0000259" key="7">
    <source>
        <dbReference type="Pfam" id="PF00828"/>
    </source>
</evidence>
<dbReference type="Gene3D" id="3.100.10.10">
    <property type="match status" value="1"/>
</dbReference>
<evidence type="ECO:0000256" key="6">
    <source>
        <dbReference type="SAM" id="MobiDB-lite"/>
    </source>
</evidence>
<dbReference type="GO" id="GO:0003735">
    <property type="term" value="F:structural constituent of ribosome"/>
    <property type="evidence" value="ECO:0007669"/>
    <property type="project" value="InterPro"/>
</dbReference>
<evidence type="ECO:0000256" key="2">
    <source>
        <dbReference type="ARBA" id="ARBA00022980"/>
    </source>
</evidence>
<keyword evidence="2 4" id="KW-0689">Ribosomal protein</keyword>
<dbReference type="PANTHER" id="PTHR12934:SF11">
    <property type="entry name" value="LARGE RIBOSOMAL SUBUNIT PROTEIN UL15M"/>
    <property type="match status" value="1"/>
</dbReference>
<accession>A0A7X6IB52</accession>
<gene>
    <name evidence="4" type="primary">rplO</name>
    <name evidence="8" type="ORF">MNODULE_09890</name>
</gene>
<dbReference type="EMBL" id="VTOW01000002">
    <property type="protein sequence ID" value="NKE71049.1"/>
    <property type="molecule type" value="Genomic_DNA"/>
</dbReference>
<dbReference type="GO" id="GO:0006412">
    <property type="term" value="P:translation"/>
    <property type="evidence" value="ECO:0007669"/>
    <property type="project" value="UniProtKB-UniRule"/>
</dbReference>
<evidence type="ECO:0000256" key="4">
    <source>
        <dbReference type="HAMAP-Rule" id="MF_01341"/>
    </source>
</evidence>
<dbReference type="InterPro" id="IPR030878">
    <property type="entry name" value="Ribosomal_uL15"/>
</dbReference>
<comment type="subunit">
    <text evidence="4">Part of the 50S ribosomal subunit.</text>
</comment>
<dbReference type="HAMAP" id="MF_01341">
    <property type="entry name" value="Ribosomal_uL15"/>
    <property type="match status" value="1"/>
</dbReference>
<sequence length="147" mass="15643">MKISDLAPTPGAKKKEKRIGRGPGSGHGKTATKGHKGQAARSGGTKAPGFEGGQQPLIRRVPKRGFKNIFKKEYAVVNLNRLDQFPAETVINPEFLHQAGIIKKATESVKVLGEGALTKPLVIAAHKFSEEALKKIQAAGGRAEVLS</sequence>
<dbReference type="PANTHER" id="PTHR12934">
    <property type="entry name" value="50S RIBOSOMAL PROTEIN L15"/>
    <property type="match status" value="1"/>
</dbReference>
<proteinExistence type="inferred from homology"/>
<reference evidence="8 9" key="1">
    <citation type="journal article" date="2020" name="Nature">
        <title>Bacterial chemolithoautotrophy via manganese oxidation.</title>
        <authorList>
            <person name="Yu H."/>
            <person name="Leadbetter J.R."/>
        </authorList>
    </citation>
    <scope>NUCLEOTIDE SEQUENCE [LARGE SCALE GENOMIC DNA]</scope>
    <source>
        <strain evidence="8 9">Mn-1</strain>
    </source>
</reference>
<evidence type="ECO:0000256" key="5">
    <source>
        <dbReference type="RuleBase" id="RU003888"/>
    </source>
</evidence>
<name>A0A7X6IB52_9BACT</name>
<dbReference type="RefSeq" id="WP_168059392.1">
    <property type="nucleotide sequence ID" value="NZ_VTOW01000002.1"/>
</dbReference>
<comment type="caution">
    <text evidence="8">The sequence shown here is derived from an EMBL/GenBank/DDBJ whole genome shotgun (WGS) entry which is preliminary data.</text>
</comment>
<dbReference type="PROSITE" id="PS00475">
    <property type="entry name" value="RIBOSOMAL_L15"/>
    <property type="match status" value="1"/>
</dbReference>
<evidence type="ECO:0000256" key="3">
    <source>
        <dbReference type="ARBA" id="ARBA00023274"/>
    </source>
</evidence>
<dbReference type="GO" id="GO:0022625">
    <property type="term" value="C:cytosolic large ribosomal subunit"/>
    <property type="evidence" value="ECO:0007669"/>
    <property type="project" value="TreeGrafter"/>
</dbReference>
<evidence type="ECO:0000313" key="8">
    <source>
        <dbReference type="EMBL" id="NKE71049.1"/>
    </source>
</evidence>
<dbReference type="NCBIfam" id="TIGR01071">
    <property type="entry name" value="rplO_bact"/>
    <property type="match status" value="1"/>
</dbReference>
<dbReference type="AlphaFoldDB" id="A0A7X6IB52"/>
<dbReference type="InterPro" id="IPR021131">
    <property type="entry name" value="Ribosomal_uL15/eL18"/>
</dbReference>
<dbReference type="InterPro" id="IPR036227">
    <property type="entry name" value="Ribosomal_uL15/eL18_sf"/>
</dbReference>
<feature type="domain" description="Large ribosomal subunit protein uL15/eL18" evidence="7">
    <location>
        <begin position="76"/>
        <end position="143"/>
    </location>
</feature>
<dbReference type="Pfam" id="PF00828">
    <property type="entry name" value="Ribosomal_L27A"/>
    <property type="match status" value="1"/>
</dbReference>